<name>A0ACC1YSM0_MELAZ</name>
<dbReference type="EMBL" id="CM051395">
    <property type="protein sequence ID" value="KAJ4726451.1"/>
    <property type="molecule type" value="Genomic_DNA"/>
</dbReference>
<proteinExistence type="predicted"/>
<evidence type="ECO:0000313" key="1">
    <source>
        <dbReference type="EMBL" id="KAJ4726451.1"/>
    </source>
</evidence>
<keyword evidence="1" id="KW-0675">Receptor</keyword>
<dbReference type="Proteomes" id="UP001164539">
    <property type="component" value="Chromosome 2"/>
</dbReference>
<reference evidence="1 2" key="1">
    <citation type="journal article" date="2023" name="Science">
        <title>Complex scaffold remodeling in plant triterpene biosynthesis.</title>
        <authorList>
            <person name="De La Pena R."/>
            <person name="Hodgson H."/>
            <person name="Liu J.C."/>
            <person name="Stephenson M.J."/>
            <person name="Martin A.C."/>
            <person name="Owen C."/>
            <person name="Harkess A."/>
            <person name="Leebens-Mack J."/>
            <person name="Jimenez L.E."/>
            <person name="Osbourn A."/>
            <person name="Sattely E.S."/>
        </authorList>
    </citation>
    <scope>NUCLEOTIDE SEQUENCE [LARGE SCALE GENOMIC DNA]</scope>
    <source>
        <strain evidence="2">cv. JPN11</strain>
        <tissue evidence="1">Leaf</tissue>
    </source>
</reference>
<comment type="caution">
    <text evidence="1">The sequence shown here is derived from an EMBL/GenBank/DDBJ whole genome shotgun (WGS) entry which is preliminary data.</text>
</comment>
<keyword evidence="2" id="KW-1185">Reference proteome</keyword>
<sequence>MKSALSSSGVALLFFGFLVTIGTINISFCNGITSYVGCIASERKALLRFKGDLIDPSNRLASWIGDEDCCRWAGVVCDNFTGHVLQLYLRNPMDIFYAGYESSRLIGKINPSLLDLKHLVYLDLSGNNFSGIQIPRFLGFMTNLRFLNLSNSRFEGLVPPQLGNISNLQYLDLNQHYSYELSVENLNWISGLSVLEHLDLSFVNLRKASDWLLDMNTLPHLLVLKLSFCELQHFPPLPIANFSSLATLDLHFNRFQGLIPGVLQNFTSLKHLDLSWNDFNSSIPNWFYRFSHLEYLSLSGNSFRGATLGNIANLTSLEILDLSYNQLEENIPTSWKTLCNLKLISLSLANLSQDISEILDIFSGCISVGLESLELRKTQLSGHLTNQLGKLKNVHTLDFAINSISGQIPMSFGELSSLKFLDFSHNKLNGTLSEIHFFNISSLESFDVSENSLELKVIRNWIPPFHLTALGLRSCHLGPGFPSWLSSQKKLTRIDMSNSKIDDIIPNWFWKYFSQFKFLNLSHNQIRGEIPNLTMSIEILDLSWNYFSGPLPLIYAGDFLDSLDLSNNAFSGPIFHFLCIDIKEPMQTRVLNLQNNFLFGELPDCWSNWQNLEALNLGNNEFSGTIPTSMATLSALQSLHLHKNNLSGSIPLSLKNCSSLGVLDLSENKFVGNIPTWIGESLLSMTILNLHSNNFFGLLPVELCRLVQLQILYLADNKLSGTIPRCVSNFSAMITIEKLPYTFIDSSGSAGGTDENVILVVKGKEGGYSTILNLIRNYSWEHRCYEISGSN</sequence>
<gene>
    <name evidence="1" type="ORF">OWV82_005157</name>
</gene>
<organism evidence="1 2">
    <name type="scientific">Melia azedarach</name>
    <name type="common">Chinaberry tree</name>
    <dbReference type="NCBI Taxonomy" id="155640"/>
    <lineage>
        <taxon>Eukaryota</taxon>
        <taxon>Viridiplantae</taxon>
        <taxon>Streptophyta</taxon>
        <taxon>Embryophyta</taxon>
        <taxon>Tracheophyta</taxon>
        <taxon>Spermatophyta</taxon>
        <taxon>Magnoliopsida</taxon>
        <taxon>eudicotyledons</taxon>
        <taxon>Gunneridae</taxon>
        <taxon>Pentapetalae</taxon>
        <taxon>rosids</taxon>
        <taxon>malvids</taxon>
        <taxon>Sapindales</taxon>
        <taxon>Meliaceae</taxon>
        <taxon>Melia</taxon>
    </lineage>
</organism>
<accession>A0ACC1YSM0</accession>
<keyword evidence="1" id="KW-0418">Kinase</keyword>
<keyword evidence="1" id="KW-0808">Transferase</keyword>
<protein>
    <submittedName>
        <fullName evidence="1">Leucine-rich repeat receptor protein kinase</fullName>
    </submittedName>
</protein>
<evidence type="ECO:0000313" key="2">
    <source>
        <dbReference type="Proteomes" id="UP001164539"/>
    </source>
</evidence>